<protein>
    <submittedName>
        <fullName evidence="4">Subtilase family protein</fullName>
    </submittedName>
</protein>
<dbReference type="CDD" id="cd02120">
    <property type="entry name" value="PA_subtilisin_like"/>
    <property type="match status" value="1"/>
</dbReference>
<comment type="caution">
    <text evidence="4">The sequence shown here is derived from an EMBL/GenBank/DDBJ whole genome shotgun (WGS) entry which is preliminary data.</text>
</comment>
<gene>
    <name evidence="4" type="ORF">Fot_45686</name>
</gene>
<sequence length="166" mass="17372">MPYTDDGIAVGAFHALKKNIVVSCSAGNSGPAPSTLSNLAPWIITVGASTLDRAFVAPVELGNGKKIPGVAVTPHNLEKKMYPLVHAAQIVNPNVPKNETMLRLPGSLSPKAKGKIVFCLRGAGSRIEKDLEVKRAGGIGIITGNNKEIGDELYPDPHFIPGTGVT</sequence>
<keyword evidence="5" id="KW-1185">Reference proteome</keyword>
<evidence type="ECO:0000313" key="4">
    <source>
        <dbReference type="EMBL" id="KAL2484242.1"/>
    </source>
</evidence>
<comment type="similarity">
    <text evidence="1">Belongs to the peptidase S8 family.</text>
</comment>
<dbReference type="PANTHER" id="PTHR10795">
    <property type="entry name" value="PROPROTEIN CONVERTASE SUBTILISIN/KEXIN"/>
    <property type="match status" value="1"/>
</dbReference>
<dbReference type="Pfam" id="PF02225">
    <property type="entry name" value="PA"/>
    <property type="match status" value="1"/>
</dbReference>
<reference evidence="5" key="1">
    <citation type="submission" date="2024-07" db="EMBL/GenBank/DDBJ databases">
        <title>Two chromosome-level genome assemblies of Korean endemic species Abeliophyllum distichum and Forsythia ovata (Oleaceae).</title>
        <authorList>
            <person name="Jang H."/>
        </authorList>
    </citation>
    <scope>NUCLEOTIDE SEQUENCE [LARGE SCALE GENOMIC DNA]</scope>
</reference>
<dbReference type="AlphaFoldDB" id="A0ABD1R761"/>
<accession>A0ABD1R761</accession>
<name>A0ABD1R761_9LAMI</name>
<proteinExistence type="inferred from homology"/>
<dbReference type="InterPro" id="IPR045051">
    <property type="entry name" value="SBT"/>
</dbReference>
<feature type="domain" description="PA" evidence="3">
    <location>
        <begin position="99"/>
        <end position="166"/>
    </location>
</feature>
<evidence type="ECO:0000313" key="5">
    <source>
        <dbReference type="Proteomes" id="UP001604277"/>
    </source>
</evidence>
<dbReference type="InterPro" id="IPR036852">
    <property type="entry name" value="Peptidase_S8/S53_dom_sf"/>
</dbReference>
<organism evidence="4 5">
    <name type="scientific">Forsythia ovata</name>
    <dbReference type="NCBI Taxonomy" id="205694"/>
    <lineage>
        <taxon>Eukaryota</taxon>
        <taxon>Viridiplantae</taxon>
        <taxon>Streptophyta</taxon>
        <taxon>Embryophyta</taxon>
        <taxon>Tracheophyta</taxon>
        <taxon>Spermatophyta</taxon>
        <taxon>Magnoliopsida</taxon>
        <taxon>eudicotyledons</taxon>
        <taxon>Gunneridae</taxon>
        <taxon>Pentapetalae</taxon>
        <taxon>asterids</taxon>
        <taxon>lamiids</taxon>
        <taxon>Lamiales</taxon>
        <taxon>Oleaceae</taxon>
        <taxon>Forsythieae</taxon>
        <taxon>Forsythia</taxon>
    </lineage>
</organism>
<dbReference type="Gene3D" id="3.50.30.30">
    <property type="match status" value="1"/>
</dbReference>
<dbReference type="SUPFAM" id="SSF52743">
    <property type="entry name" value="Subtilisin-like"/>
    <property type="match status" value="1"/>
</dbReference>
<evidence type="ECO:0000256" key="1">
    <source>
        <dbReference type="ARBA" id="ARBA00011073"/>
    </source>
</evidence>
<evidence type="ECO:0000259" key="3">
    <source>
        <dbReference type="Pfam" id="PF02225"/>
    </source>
</evidence>
<dbReference type="Proteomes" id="UP001604277">
    <property type="component" value="Unassembled WGS sequence"/>
</dbReference>
<keyword evidence="2" id="KW-0732">Signal</keyword>
<dbReference type="EMBL" id="JBFOLJ010000013">
    <property type="protein sequence ID" value="KAL2484242.1"/>
    <property type="molecule type" value="Genomic_DNA"/>
</dbReference>
<dbReference type="InterPro" id="IPR003137">
    <property type="entry name" value="PA_domain"/>
</dbReference>
<evidence type="ECO:0000256" key="2">
    <source>
        <dbReference type="ARBA" id="ARBA00022729"/>
    </source>
</evidence>